<evidence type="ECO:0000313" key="2">
    <source>
        <dbReference type="EMBL" id="GJS67481.1"/>
    </source>
</evidence>
<reference evidence="2" key="1">
    <citation type="journal article" date="2022" name="Int. J. Mol. Sci.">
        <title>Draft Genome of Tanacetum Coccineum: Genomic Comparison of Closely Related Tanacetum-Family Plants.</title>
        <authorList>
            <person name="Yamashiro T."/>
            <person name="Shiraishi A."/>
            <person name="Nakayama K."/>
            <person name="Satake H."/>
        </authorList>
    </citation>
    <scope>NUCLEOTIDE SEQUENCE</scope>
</reference>
<evidence type="ECO:0000313" key="3">
    <source>
        <dbReference type="Proteomes" id="UP001151760"/>
    </source>
</evidence>
<feature type="region of interest" description="Disordered" evidence="1">
    <location>
        <begin position="1"/>
        <end position="34"/>
    </location>
</feature>
<accession>A0ABQ4XQQ5</accession>
<feature type="compositionally biased region" description="Acidic residues" evidence="1">
    <location>
        <begin position="21"/>
        <end position="34"/>
    </location>
</feature>
<organism evidence="2 3">
    <name type="scientific">Tanacetum coccineum</name>
    <dbReference type="NCBI Taxonomy" id="301880"/>
    <lineage>
        <taxon>Eukaryota</taxon>
        <taxon>Viridiplantae</taxon>
        <taxon>Streptophyta</taxon>
        <taxon>Embryophyta</taxon>
        <taxon>Tracheophyta</taxon>
        <taxon>Spermatophyta</taxon>
        <taxon>Magnoliopsida</taxon>
        <taxon>eudicotyledons</taxon>
        <taxon>Gunneridae</taxon>
        <taxon>Pentapetalae</taxon>
        <taxon>asterids</taxon>
        <taxon>campanulids</taxon>
        <taxon>Asterales</taxon>
        <taxon>Asteraceae</taxon>
        <taxon>Asteroideae</taxon>
        <taxon>Anthemideae</taxon>
        <taxon>Anthemidinae</taxon>
        <taxon>Tanacetum</taxon>
    </lineage>
</organism>
<dbReference type="EMBL" id="BQNB010009721">
    <property type="protein sequence ID" value="GJS67481.1"/>
    <property type="molecule type" value="Genomic_DNA"/>
</dbReference>
<name>A0ABQ4XQQ5_9ASTR</name>
<keyword evidence="3" id="KW-1185">Reference proteome</keyword>
<sequence length="147" mass="16773">MVKGKREQSRSLTLKAKKESSDEESLTSDSEDEEHAMAVRDFKKVFKNTRKVYAEIRITSSENAQSHQEAKTKGLLLEEHGAITAKMRKIRLKTKLVLWFKHQMRSTSINLTGDEEGESVDNSSREPLALKWFNASSDTLKALSTWD</sequence>
<reference evidence="2" key="2">
    <citation type="submission" date="2022-01" db="EMBL/GenBank/DDBJ databases">
        <authorList>
            <person name="Yamashiro T."/>
            <person name="Shiraishi A."/>
            <person name="Satake H."/>
            <person name="Nakayama K."/>
        </authorList>
    </citation>
    <scope>NUCLEOTIDE SEQUENCE</scope>
</reference>
<gene>
    <name evidence="2" type="ORF">Tco_0682045</name>
</gene>
<proteinExistence type="predicted"/>
<protein>
    <recommendedName>
        <fullName evidence="4">Transposase, Ptta/En/Spm, transposase, Tnp1/En/Spm-like protein</fullName>
    </recommendedName>
</protein>
<dbReference type="Proteomes" id="UP001151760">
    <property type="component" value="Unassembled WGS sequence"/>
</dbReference>
<evidence type="ECO:0008006" key="4">
    <source>
        <dbReference type="Google" id="ProtNLM"/>
    </source>
</evidence>
<comment type="caution">
    <text evidence="2">The sequence shown here is derived from an EMBL/GenBank/DDBJ whole genome shotgun (WGS) entry which is preliminary data.</text>
</comment>
<evidence type="ECO:0000256" key="1">
    <source>
        <dbReference type="SAM" id="MobiDB-lite"/>
    </source>
</evidence>